<name>S8G5E0_FOMSC</name>
<organism evidence="3 4">
    <name type="scientific">Fomitopsis schrenkii</name>
    <name type="common">Brown rot fungus</name>
    <dbReference type="NCBI Taxonomy" id="2126942"/>
    <lineage>
        <taxon>Eukaryota</taxon>
        <taxon>Fungi</taxon>
        <taxon>Dikarya</taxon>
        <taxon>Basidiomycota</taxon>
        <taxon>Agaricomycotina</taxon>
        <taxon>Agaricomycetes</taxon>
        <taxon>Polyporales</taxon>
        <taxon>Fomitopsis</taxon>
    </lineage>
</organism>
<dbReference type="OrthoDB" id="10450554at2759"/>
<dbReference type="HOGENOM" id="CLU_756578_0_0_1"/>
<feature type="compositionally biased region" description="Low complexity" evidence="1">
    <location>
        <begin position="49"/>
        <end position="61"/>
    </location>
</feature>
<feature type="transmembrane region" description="Helical" evidence="2">
    <location>
        <begin position="205"/>
        <end position="230"/>
    </location>
</feature>
<feature type="compositionally biased region" description="Low complexity" evidence="1">
    <location>
        <begin position="90"/>
        <end position="108"/>
    </location>
</feature>
<evidence type="ECO:0000256" key="1">
    <source>
        <dbReference type="SAM" id="MobiDB-lite"/>
    </source>
</evidence>
<feature type="compositionally biased region" description="Low complexity" evidence="1">
    <location>
        <begin position="13"/>
        <end position="28"/>
    </location>
</feature>
<reference evidence="3 4" key="1">
    <citation type="journal article" date="2012" name="Science">
        <title>The Paleozoic origin of enzymatic lignin decomposition reconstructed from 31 fungal genomes.</title>
        <authorList>
            <person name="Floudas D."/>
            <person name="Binder M."/>
            <person name="Riley R."/>
            <person name="Barry K."/>
            <person name="Blanchette R.A."/>
            <person name="Henrissat B."/>
            <person name="Martinez A.T."/>
            <person name="Otillar R."/>
            <person name="Spatafora J.W."/>
            <person name="Yadav J.S."/>
            <person name="Aerts A."/>
            <person name="Benoit I."/>
            <person name="Boyd A."/>
            <person name="Carlson A."/>
            <person name="Copeland A."/>
            <person name="Coutinho P.M."/>
            <person name="de Vries R.P."/>
            <person name="Ferreira P."/>
            <person name="Findley K."/>
            <person name="Foster B."/>
            <person name="Gaskell J."/>
            <person name="Glotzer D."/>
            <person name="Gorecki P."/>
            <person name="Heitman J."/>
            <person name="Hesse C."/>
            <person name="Hori C."/>
            <person name="Igarashi K."/>
            <person name="Jurgens J.A."/>
            <person name="Kallen N."/>
            <person name="Kersten P."/>
            <person name="Kohler A."/>
            <person name="Kuees U."/>
            <person name="Kumar T.K.A."/>
            <person name="Kuo A."/>
            <person name="LaButti K."/>
            <person name="Larrondo L.F."/>
            <person name="Lindquist E."/>
            <person name="Ling A."/>
            <person name="Lombard V."/>
            <person name="Lucas S."/>
            <person name="Lundell T."/>
            <person name="Martin R."/>
            <person name="McLaughlin D.J."/>
            <person name="Morgenstern I."/>
            <person name="Morin E."/>
            <person name="Murat C."/>
            <person name="Nagy L.G."/>
            <person name="Nolan M."/>
            <person name="Ohm R.A."/>
            <person name="Patyshakuliyeva A."/>
            <person name="Rokas A."/>
            <person name="Ruiz-Duenas F.J."/>
            <person name="Sabat G."/>
            <person name="Salamov A."/>
            <person name="Samejima M."/>
            <person name="Schmutz J."/>
            <person name="Slot J.C."/>
            <person name="St John F."/>
            <person name="Stenlid J."/>
            <person name="Sun H."/>
            <person name="Sun S."/>
            <person name="Syed K."/>
            <person name="Tsang A."/>
            <person name="Wiebenga A."/>
            <person name="Young D."/>
            <person name="Pisabarro A."/>
            <person name="Eastwood D.C."/>
            <person name="Martin F."/>
            <person name="Cullen D."/>
            <person name="Grigoriev I.V."/>
            <person name="Hibbett D.S."/>
        </authorList>
    </citation>
    <scope>NUCLEOTIDE SEQUENCE</scope>
    <source>
        <strain evidence="4">FP-58527</strain>
    </source>
</reference>
<evidence type="ECO:0000313" key="3">
    <source>
        <dbReference type="EMBL" id="EPT05450.1"/>
    </source>
</evidence>
<feature type="transmembrane region" description="Helical" evidence="2">
    <location>
        <begin position="327"/>
        <end position="348"/>
    </location>
</feature>
<keyword evidence="2" id="KW-0472">Membrane</keyword>
<feature type="compositionally biased region" description="Basic residues" evidence="1">
    <location>
        <begin position="110"/>
        <end position="127"/>
    </location>
</feature>
<feature type="transmembrane region" description="Helical" evidence="2">
    <location>
        <begin position="292"/>
        <end position="315"/>
    </location>
</feature>
<sequence length="366" mass="38720">MPTLSPAEGHPLSTTTPTSAQSPPAATSHVTLSPPPEATSHSKKKASSSKRSPNPNSTSTAEHAEARRAKKASRMGEPSSSKRASRSAQTTGSNSASTPSAPSTSEGTSRPHKAHSKGKRPSTHSRARPNGSEPTDLPLAEQFAMIRDLIDKPEEPYSGLDLLGIAIAQMFGAIWMSALVTGVATLIIGGSLWVRSIEPYVTVGPTFLCAALSGAVITAPLPGLLIFVVTELPGRVSLRKPLVWIESRLGLPEWYPESWEPQGTVRLPDCGDAEAQQPAPKKFNRGFSVPNVALTALYVLGGALGNPPLGAYIFLKFGWMDGSMTVWHAFMCGVGNVALGGVVIGFMLSYNHAFRYCNGGRDLDPI</sequence>
<accession>S8G5E0</accession>
<protein>
    <submittedName>
        <fullName evidence="3">Uncharacterized protein</fullName>
    </submittedName>
</protein>
<evidence type="ECO:0000256" key="2">
    <source>
        <dbReference type="SAM" id="Phobius"/>
    </source>
</evidence>
<keyword evidence="4" id="KW-1185">Reference proteome</keyword>
<dbReference type="InParanoid" id="S8G5E0"/>
<proteinExistence type="predicted"/>
<evidence type="ECO:0000313" key="4">
    <source>
        <dbReference type="Proteomes" id="UP000015241"/>
    </source>
</evidence>
<keyword evidence="2" id="KW-0812">Transmembrane</keyword>
<dbReference type="EMBL" id="KE504123">
    <property type="protein sequence ID" value="EPT05450.1"/>
    <property type="molecule type" value="Genomic_DNA"/>
</dbReference>
<feature type="transmembrane region" description="Helical" evidence="2">
    <location>
        <begin position="162"/>
        <end position="193"/>
    </location>
</feature>
<dbReference type="Proteomes" id="UP000015241">
    <property type="component" value="Unassembled WGS sequence"/>
</dbReference>
<feature type="region of interest" description="Disordered" evidence="1">
    <location>
        <begin position="1"/>
        <end position="137"/>
    </location>
</feature>
<dbReference type="AlphaFoldDB" id="S8G5E0"/>
<keyword evidence="2" id="KW-1133">Transmembrane helix</keyword>
<gene>
    <name evidence="3" type="ORF">FOMPIDRAFT_83120</name>
</gene>
<feature type="compositionally biased region" description="Polar residues" evidence="1">
    <location>
        <begin position="78"/>
        <end position="89"/>
    </location>
</feature>